<proteinExistence type="predicted"/>
<evidence type="ECO:0000313" key="1">
    <source>
        <dbReference type="EMBL" id="KAF0322119.1"/>
    </source>
</evidence>
<dbReference type="AlphaFoldDB" id="A0A8H3ZJJ5"/>
<gene>
    <name evidence="1" type="ORF">GQ607_010622</name>
</gene>
<reference evidence="1 2" key="1">
    <citation type="submission" date="2019-12" db="EMBL/GenBank/DDBJ databases">
        <title>A genome sequence resource for the geographically widespread anthracnose pathogen Colletotrichum asianum.</title>
        <authorList>
            <person name="Meng Y."/>
        </authorList>
    </citation>
    <scope>NUCLEOTIDE SEQUENCE [LARGE SCALE GENOMIC DNA]</scope>
    <source>
        <strain evidence="1 2">ICMP 18580</strain>
    </source>
</reference>
<dbReference type="EMBL" id="WOWK01000064">
    <property type="protein sequence ID" value="KAF0322119.1"/>
    <property type="molecule type" value="Genomic_DNA"/>
</dbReference>
<accession>A0A8H3ZJJ5</accession>
<name>A0A8H3ZJJ5_9PEZI</name>
<sequence>MAKGEWTEHLRVCSFHTGTECIPLLRLRQSRGVRHNCRFWCKSQ</sequence>
<evidence type="ECO:0000313" key="2">
    <source>
        <dbReference type="Proteomes" id="UP000434172"/>
    </source>
</evidence>
<dbReference type="Proteomes" id="UP000434172">
    <property type="component" value="Unassembled WGS sequence"/>
</dbReference>
<protein>
    <submittedName>
        <fullName evidence="1">Uncharacterized protein</fullName>
    </submittedName>
</protein>
<comment type="caution">
    <text evidence="1">The sequence shown here is derived from an EMBL/GenBank/DDBJ whole genome shotgun (WGS) entry which is preliminary data.</text>
</comment>
<keyword evidence="2" id="KW-1185">Reference proteome</keyword>
<organism evidence="1 2">
    <name type="scientific">Colletotrichum asianum</name>
    <dbReference type="NCBI Taxonomy" id="702518"/>
    <lineage>
        <taxon>Eukaryota</taxon>
        <taxon>Fungi</taxon>
        <taxon>Dikarya</taxon>
        <taxon>Ascomycota</taxon>
        <taxon>Pezizomycotina</taxon>
        <taxon>Sordariomycetes</taxon>
        <taxon>Hypocreomycetidae</taxon>
        <taxon>Glomerellales</taxon>
        <taxon>Glomerellaceae</taxon>
        <taxon>Colletotrichum</taxon>
        <taxon>Colletotrichum gloeosporioides species complex</taxon>
    </lineage>
</organism>